<evidence type="ECO:0000313" key="1">
    <source>
        <dbReference type="EMBL" id="KAJ8413951.1"/>
    </source>
</evidence>
<keyword evidence="2" id="KW-1185">Reference proteome</keyword>
<name>A0AAD7WY47_9TELE</name>
<accession>A0AAD7WY47</accession>
<organism evidence="1 2">
    <name type="scientific">Aldrovandia affinis</name>
    <dbReference type="NCBI Taxonomy" id="143900"/>
    <lineage>
        <taxon>Eukaryota</taxon>
        <taxon>Metazoa</taxon>
        <taxon>Chordata</taxon>
        <taxon>Craniata</taxon>
        <taxon>Vertebrata</taxon>
        <taxon>Euteleostomi</taxon>
        <taxon>Actinopterygii</taxon>
        <taxon>Neopterygii</taxon>
        <taxon>Teleostei</taxon>
        <taxon>Notacanthiformes</taxon>
        <taxon>Halosauridae</taxon>
        <taxon>Aldrovandia</taxon>
    </lineage>
</organism>
<dbReference type="EMBL" id="JAINUG010000014">
    <property type="protein sequence ID" value="KAJ8413951.1"/>
    <property type="molecule type" value="Genomic_DNA"/>
</dbReference>
<reference evidence="1" key="1">
    <citation type="journal article" date="2023" name="Science">
        <title>Genome structures resolve the early diversification of teleost fishes.</title>
        <authorList>
            <person name="Parey E."/>
            <person name="Louis A."/>
            <person name="Montfort J."/>
            <person name="Bouchez O."/>
            <person name="Roques C."/>
            <person name="Iampietro C."/>
            <person name="Lluch J."/>
            <person name="Castinel A."/>
            <person name="Donnadieu C."/>
            <person name="Desvignes T."/>
            <person name="Floi Bucao C."/>
            <person name="Jouanno E."/>
            <person name="Wen M."/>
            <person name="Mejri S."/>
            <person name="Dirks R."/>
            <person name="Jansen H."/>
            <person name="Henkel C."/>
            <person name="Chen W.J."/>
            <person name="Zahm M."/>
            <person name="Cabau C."/>
            <person name="Klopp C."/>
            <person name="Thompson A.W."/>
            <person name="Robinson-Rechavi M."/>
            <person name="Braasch I."/>
            <person name="Lecointre G."/>
            <person name="Bobe J."/>
            <person name="Postlethwait J.H."/>
            <person name="Berthelot C."/>
            <person name="Roest Crollius H."/>
            <person name="Guiguen Y."/>
        </authorList>
    </citation>
    <scope>NUCLEOTIDE SEQUENCE</scope>
    <source>
        <strain evidence="1">NC1722</strain>
    </source>
</reference>
<dbReference type="Proteomes" id="UP001221898">
    <property type="component" value="Unassembled WGS sequence"/>
</dbReference>
<protein>
    <submittedName>
        <fullName evidence="1">Uncharacterized protein</fullName>
    </submittedName>
</protein>
<dbReference type="AlphaFoldDB" id="A0AAD7WY47"/>
<comment type="caution">
    <text evidence="1">The sequence shown here is derived from an EMBL/GenBank/DDBJ whole genome shotgun (WGS) entry which is preliminary data.</text>
</comment>
<gene>
    <name evidence="1" type="ORF">AAFF_G00065490</name>
</gene>
<sequence>MSVSAACPPCGALRRSWSSVPKTAVLLPRPWLCSVFWTPHRRVHTRPQPASYYTLLHFPQLTELAKLSTLTELWLISKRRDGESTTAFCLGKNAFTEGSDMKQFVLEILSAFDILLSCG</sequence>
<proteinExistence type="predicted"/>
<evidence type="ECO:0000313" key="2">
    <source>
        <dbReference type="Proteomes" id="UP001221898"/>
    </source>
</evidence>